<dbReference type="eggNOG" id="ENOG50313I2">
    <property type="taxonomic scope" value="Bacteria"/>
</dbReference>
<dbReference type="Pfam" id="PF14109">
    <property type="entry name" value="GldH_lipo"/>
    <property type="match status" value="1"/>
</dbReference>
<reference key="2">
    <citation type="submission" date="2011-04" db="EMBL/GenBank/DDBJ databases">
        <title>Complete sequence of chromosome of Haliscomenobacter hydrossis DSM 1100.</title>
        <authorList>
            <consortium name="US DOE Joint Genome Institute (JGI-PGF)"/>
            <person name="Lucas S."/>
            <person name="Han J."/>
            <person name="Lapidus A."/>
            <person name="Bruce D."/>
            <person name="Goodwin L."/>
            <person name="Pitluck S."/>
            <person name="Peters L."/>
            <person name="Kyrpides N."/>
            <person name="Mavromatis K."/>
            <person name="Ivanova N."/>
            <person name="Ovchinnikova G."/>
            <person name="Pagani I."/>
            <person name="Daligault H."/>
            <person name="Detter J.C."/>
            <person name="Han C."/>
            <person name="Land M."/>
            <person name="Hauser L."/>
            <person name="Markowitz V."/>
            <person name="Cheng J.-F."/>
            <person name="Hugenholtz P."/>
            <person name="Woyke T."/>
            <person name="Wu D."/>
            <person name="Verbarg S."/>
            <person name="Frueling A."/>
            <person name="Brambilla E."/>
            <person name="Klenk H.-P."/>
            <person name="Eisen J.A."/>
        </authorList>
    </citation>
    <scope>NUCLEOTIDE SEQUENCE</scope>
    <source>
        <strain>DSM 1100</strain>
    </source>
</reference>
<dbReference type="AlphaFoldDB" id="F4L251"/>
<feature type="chain" id="PRO_5003312417" description="Gliding motility-associated lipoprotein GldH" evidence="1">
    <location>
        <begin position="18"/>
        <end position="164"/>
    </location>
</feature>
<keyword evidence="3" id="KW-1185">Reference proteome</keyword>
<evidence type="ECO:0008006" key="4">
    <source>
        <dbReference type="Google" id="ProtNLM"/>
    </source>
</evidence>
<dbReference type="InterPro" id="IPR020018">
    <property type="entry name" value="Motility-assoc_lipoprot_GldH"/>
</dbReference>
<dbReference type="RefSeq" id="WP_013766197.1">
    <property type="nucleotide sequence ID" value="NC_015510.1"/>
</dbReference>
<dbReference type="KEGG" id="hhy:Halhy_3806"/>
<sequence>MKIVFALCLGLSFLLSACGPNYVYNHKTSFDNATWTYQAVQQHAVEIKDVAHLYNLVIGLKHSPEFAYQNLYVKIKTIFPDQQTREQVLSLNLAGGNGEWYGSCSGQTCSIEIPIQQNAIFEKAGKYQFIIEQYMRTEKIEGVKALSFKVEKTNQVVPSKKENK</sequence>
<proteinExistence type="predicted"/>
<dbReference type="OrthoDB" id="982482at2"/>
<dbReference type="EMBL" id="CP002691">
    <property type="protein sequence ID" value="AEE51658.1"/>
    <property type="molecule type" value="Genomic_DNA"/>
</dbReference>
<feature type="signal peptide" evidence="1">
    <location>
        <begin position="1"/>
        <end position="17"/>
    </location>
</feature>
<keyword evidence="1" id="KW-0732">Signal</keyword>
<name>F4L251_HALH1</name>
<accession>F4L251</accession>
<evidence type="ECO:0000313" key="2">
    <source>
        <dbReference type="EMBL" id="AEE51658.1"/>
    </source>
</evidence>
<dbReference type="PROSITE" id="PS51257">
    <property type="entry name" value="PROKAR_LIPOPROTEIN"/>
    <property type="match status" value="1"/>
</dbReference>
<dbReference type="Proteomes" id="UP000008461">
    <property type="component" value="Chromosome"/>
</dbReference>
<dbReference type="HOGENOM" id="CLU_109250_0_0_10"/>
<gene>
    <name evidence="2" type="ordered locus">Halhy_3806</name>
</gene>
<dbReference type="STRING" id="760192.Halhy_3806"/>
<reference evidence="2 3" key="1">
    <citation type="journal article" date="2011" name="Stand. Genomic Sci.">
        <title>Complete genome sequence of Haliscomenobacter hydrossis type strain (O).</title>
        <authorList>
            <consortium name="US DOE Joint Genome Institute (JGI-PGF)"/>
            <person name="Daligault H."/>
            <person name="Lapidus A."/>
            <person name="Zeytun A."/>
            <person name="Nolan M."/>
            <person name="Lucas S."/>
            <person name="Del Rio T.G."/>
            <person name="Tice H."/>
            <person name="Cheng J.F."/>
            <person name="Tapia R."/>
            <person name="Han C."/>
            <person name="Goodwin L."/>
            <person name="Pitluck S."/>
            <person name="Liolios K."/>
            <person name="Pagani I."/>
            <person name="Ivanova N."/>
            <person name="Huntemann M."/>
            <person name="Mavromatis K."/>
            <person name="Mikhailova N."/>
            <person name="Pati A."/>
            <person name="Chen A."/>
            <person name="Palaniappan K."/>
            <person name="Land M."/>
            <person name="Hauser L."/>
            <person name="Brambilla E.M."/>
            <person name="Rohde M."/>
            <person name="Verbarg S."/>
            <person name="Goker M."/>
            <person name="Bristow J."/>
            <person name="Eisen J.A."/>
            <person name="Markowitz V."/>
            <person name="Hugenholtz P."/>
            <person name="Kyrpides N.C."/>
            <person name="Klenk H.P."/>
            <person name="Woyke T."/>
        </authorList>
    </citation>
    <scope>NUCLEOTIDE SEQUENCE [LARGE SCALE GENOMIC DNA]</scope>
    <source>
        <strain evidence="3">ATCC 27775 / DSM 1100 / LMG 10767 / O</strain>
    </source>
</reference>
<protein>
    <recommendedName>
        <fullName evidence="4">Gliding motility-associated lipoprotein GldH</fullName>
    </recommendedName>
</protein>
<evidence type="ECO:0000256" key="1">
    <source>
        <dbReference type="SAM" id="SignalP"/>
    </source>
</evidence>
<organism evidence="2 3">
    <name type="scientific">Haliscomenobacter hydrossis (strain ATCC 27775 / DSM 1100 / LMG 10767 / O)</name>
    <dbReference type="NCBI Taxonomy" id="760192"/>
    <lineage>
        <taxon>Bacteria</taxon>
        <taxon>Pseudomonadati</taxon>
        <taxon>Bacteroidota</taxon>
        <taxon>Saprospiria</taxon>
        <taxon>Saprospirales</taxon>
        <taxon>Haliscomenobacteraceae</taxon>
        <taxon>Haliscomenobacter</taxon>
    </lineage>
</organism>
<dbReference type="NCBIfam" id="TIGR03511">
    <property type="entry name" value="GldH_lipo"/>
    <property type="match status" value="1"/>
</dbReference>
<evidence type="ECO:0000313" key="3">
    <source>
        <dbReference type="Proteomes" id="UP000008461"/>
    </source>
</evidence>